<sequence length="237" mass="26679">MRLAIRAIRPYILRNSGIWLPPPDTTEITNGPRARFFVPNDKSETMMNDLIAKAAIDRRIAEIITPVVEDMGFEVVRVRLMSGKETILQVMVQRPDGQIEVDECGQISTALSATLDVEDPILDVYNLEVSSPGIDRPLTRMKDFDQWEGFEAKIETDELIDGRRRFKGALAGTEGDEVLITITEGTIGLKFEWLSDAKLVLTDELIRDVLRGRKDAGQIDETQFDEIETIIDGEENT</sequence>
<comment type="subcellular location">
    <subcellularLocation>
        <location evidence="3">Cytoplasm</location>
    </subcellularLocation>
</comment>
<dbReference type="GO" id="GO:0005829">
    <property type="term" value="C:cytosol"/>
    <property type="evidence" value="ECO:0007669"/>
    <property type="project" value="TreeGrafter"/>
</dbReference>
<dbReference type="InterPro" id="IPR028998">
    <property type="entry name" value="RimP_C"/>
</dbReference>
<keyword evidence="2 3" id="KW-0690">Ribosome biogenesis</keyword>
<dbReference type="NCBIfam" id="NF000932">
    <property type="entry name" value="PRK00092.2-5"/>
    <property type="match status" value="1"/>
</dbReference>
<keyword evidence="7" id="KW-1185">Reference proteome</keyword>
<dbReference type="GO" id="GO:0006412">
    <property type="term" value="P:translation"/>
    <property type="evidence" value="ECO:0007669"/>
    <property type="project" value="TreeGrafter"/>
</dbReference>
<comment type="function">
    <text evidence="3">Required for maturation of 30S ribosomal subunits.</text>
</comment>
<dbReference type="Pfam" id="PF17384">
    <property type="entry name" value="DUF150_C"/>
    <property type="match status" value="1"/>
</dbReference>
<dbReference type="InterPro" id="IPR035956">
    <property type="entry name" value="RimP_N_sf"/>
</dbReference>
<evidence type="ECO:0000259" key="4">
    <source>
        <dbReference type="Pfam" id="PF02576"/>
    </source>
</evidence>
<dbReference type="SUPFAM" id="SSF75420">
    <property type="entry name" value="YhbC-like, N-terminal domain"/>
    <property type="match status" value="1"/>
</dbReference>
<reference evidence="6 7" key="1">
    <citation type="submission" date="2017-11" db="EMBL/GenBank/DDBJ databases">
        <title>Genomic Encyclopedia of Archaeal and Bacterial Type Strains, Phase II (KMG-II): From Individual Species to Whole Genera.</title>
        <authorList>
            <person name="Goeker M."/>
        </authorList>
    </citation>
    <scope>NUCLEOTIDE SEQUENCE [LARGE SCALE GENOMIC DNA]</scope>
    <source>
        <strain evidence="6 7">DSM 29128</strain>
    </source>
</reference>
<dbReference type="CDD" id="cd01734">
    <property type="entry name" value="YlxS_C"/>
    <property type="match status" value="1"/>
</dbReference>
<dbReference type="SUPFAM" id="SSF74942">
    <property type="entry name" value="YhbC-like, C-terminal domain"/>
    <property type="match status" value="1"/>
</dbReference>
<accession>A0A2M8W4H9</accession>
<dbReference type="Pfam" id="PF02576">
    <property type="entry name" value="RimP_N"/>
    <property type="match status" value="1"/>
</dbReference>
<evidence type="ECO:0000256" key="1">
    <source>
        <dbReference type="ARBA" id="ARBA00022490"/>
    </source>
</evidence>
<feature type="domain" description="Ribosome maturation factor RimP N-terminal" evidence="4">
    <location>
        <begin position="63"/>
        <end position="135"/>
    </location>
</feature>
<dbReference type="InterPro" id="IPR003728">
    <property type="entry name" value="Ribosome_maturation_RimP"/>
</dbReference>
<proteinExistence type="inferred from homology"/>
<evidence type="ECO:0000259" key="5">
    <source>
        <dbReference type="Pfam" id="PF17384"/>
    </source>
</evidence>
<feature type="domain" description="Ribosome maturation factor RimP C-terminal" evidence="5">
    <location>
        <begin position="138"/>
        <end position="202"/>
    </location>
</feature>
<dbReference type="FunFam" id="3.30.300.70:FF:000001">
    <property type="entry name" value="Ribosome maturation factor RimP"/>
    <property type="match status" value="1"/>
</dbReference>
<dbReference type="HAMAP" id="MF_01077">
    <property type="entry name" value="RimP"/>
    <property type="match status" value="1"/>
</dbReference>
<dbReference type="Gene3D" id="3.30.300.70">
    <property type="entry name" value="RimP-like superfamily, N-terminal"/>
    <property type="match status" value="1"/>
</dbReference>
<organism evidence="6 7">
    <name type="scientific">Yoonia maricola</name>
    <dbReference type="NCBI Taxonomy" id="420999"/>
    <lineage>
        <taxon>Bacteria</taxon>
        <taxon>Pseudomonadati</taxon>
        <taxon>Pseudomonadota</taxon>
        <taxon>Alphaproteobacteria</taxon>
        <taxon>Rhodobacterales</taxon>
        <taxon>Paracoccaceae</taxon>
        <taxon>Yoonia</taxon>
    </lineage>
</organism>
<dbReference type="AlphaFoldDB" id="A0A2M8W4H9"/>
<name>A0A2M8W4H9_9RHOB</name>
<evidence type="ECO:0000256" key="2">
    <source>
        <dbReference type="ARBA" id="ARBA00022517"/>
    </source>
</evidence>
<dbReference type="InterPro" id="IPR028989">
    <property type="entry name" value="RimP_N"/>
</dbReference>
<gene>
    <name evidence="3" type="primary">rimP</name>
    <name evidence="6" type="ORF">BC777_2167</name>
</gene>
<dbReference type="Proteomes" id="UP000228531">
    <property type="component" value="Unassembled WGS sequence"/>
</dbReference>
<dbReference type="PANTHER" id="PTHR33867">
    <property type="entry name" value="RIBOSOME MATURATION FACTOR RIMP"/>
    <property type="match status" value="1"/>
</dbReference>
<comment type="similarity">
    <text evidence="3">Belongs to the RimP family.</text>
</comment>
<evidence type="ECO:0000313" key="7">
    <source>
        <dbReference type="Proteomes" id="UP000228531"/>
    </source>
</evidence>
<dbReference type="GO" id="GO:0000028">
    <property type="term" value="P:ribosomal small subunit assembly"/>
    <property type="evidence" value="ECO:0007669"/>
    <property type="project" value="TreeGrafter"/>
</dbReference>
<evidence type="ECO:0000256" key="3">
    <source>
        <dbReference type="HAMAP-Rule" id="MF_01077"/>
    </source>
</evidence>
<evidence type="ECO:0000313" key="6">
    <source>
        <dbReference type="EMBL" id="PJI85820.1"/>
    </source>
</evidence>
<dbReference type="InterPro" id="IPR036847">
    <property type="entry name" value="RimP_C_sf"/>
</dbReference>
<dbReference type="PANTHER" id="PTHR33867:SF1">
    <property type="entry name" value="RIBOSOME MATURATION FACTOR RIMP"/>
    <property type="match status" value="1"/>
</dbReference>
<protein>
    <recommendedName>
        <fullName evidence="3">Ribosome maturation factor RimP</fullName>
    </recommendedName>
</protein>
<comment type="caution">
    <text evidence="6">The sequence shown here is derived from an EMBL/GenBank/DDBJ whole genome shotgun (WGS) entry which is preliminary data.</text>
</comment>
<dbReference type="EMBL" id="PGTY01000002">
    <property type="protein sequence ID" value="PJI85820.1"/>
    <property type="molecule type" value="Genomic_DNA"/>
</dbReference>
<keyword evidence="1 3" id="KW-0963">Cytoplasm</keyword>